<dbReference type="KEGG" id="vna:PN96_06120"/>
<dbReference type="AlphaFoldDB" id="A0AAN0Y1Y6"/>
<evidence type="ECO:0000259" key="1">
    <source>
        <dbReference type="PROSITE" id="PS51832"/>
    </source>
</evidence>
<proteinExistence type="predicted"/>
<sequence length="371" mass="42586">MTHRSFYPFAKPLNEQLQALKNRMQAHMPCIDRVSFAKYHPRQDMLISFADTEFNNWDLAHYEAPLRKLPNLYAAAQNGTPRIVDDLNDINHSDRVKVLLNYGYRSSAAIPCYENKVFTGFVFLNSVKPNSFKLETLDVLKPYFDMVEFAVESEDHVVNEIERLSERKLCSMPGYCPECYAHTKRMRLYAHLLGVHLAERHKLTDEMVEQIGIFAQFHAVSGIQLPIDIACHRSHFSKEQESIIIQHIEQCIESADDTVARIGNPVHPSVVLFMQMVTYQYENLNGSGYPHGLEEKDVPIAAQIVAVANSFDVLTTHHPNRQAWSIPYALIELEKWVSDGLLSGECVNVLRDNQVYLKQIIHKYPEHCSVE</sequence>
<dbReference type="InterPro" id="IPR052020">
    <property type="entry name" value="Cyclic_di-GMP/3'3'-cGAMP_PDE"/>
</dbReference>
<gene>
    <name evidence="2" type="ORF">BA890_07230</name>
</gene>
<dbReference type="Gene3D" id="1.10.3210.10">
    <property type="entry name" value="Hypothetical protein af1432"/>
    <property type="match status" value="1"/>
</dbReference>
<dbReference type="InterPro" id="IPR037522">
    <property type="entry name" value="HD_GYP_dom"/>
</dbReference>
<accession>A0AAN0Y1Y6</accession>
<name>A0AAN0Y1Y6_VIBNA</name>
<dbReference type="RefSeq" id="WP_020333234.1">
    <property type="nucleotide sequence ID" value="NZ_ATFJ01000003.1"/>
</dbReference>
<dbReference type="InterPro" id="IPR029016">
    <property type="entry name" value="GAF-like_dom_sf"/>
</dbReference>
<dbReference type="SUPFAM" id="SSF109604">
    <property type="entry name" value="HD-domain/PDEase-like"/>
    <property type="match status" value="1"/>
</dbReference>
<dbReference type="PANTHER" id="PTHR45228:SF1">
    <property type="entry name" value="CYCLIC DI-GMP PHOSPHODIESTERASE TM_0186"/>
    <property type="match status" value="1"/>
</dbReference>
<evidence type="ECO:0000313" key="3">
    <source>
        <dbReference type="Proteomes" id="UP000092741"/>
    </source>
</evidence>
<keyword evidence="3" id="KW-1185">Reference proteome</keyword>
<organism evidence="2 3">
    <name type="scientific">Vibrio natriegens NBRC 15636 = ATCC 14048 = DSM 759</name>
    <dbReference type="NCBI Taxonomy" id="1219067"/>
    <lineage>
        <taxon>Bacteria</taxon>
        <taxon>Pseudomonadati</taxon>
        <taxon>Pseudomonadota</taxon>
        <taxon>Gammaproteobacteria</taxon>
        <taxon>Vibrionales</taxon>
        <taxon>Vibrionaceae</taxon>
        <taxon>Vibrio</taxon>
    </lineage>
</organism>
<dbReference type="Proteomes" id="UP000092741">
    <property type="component" value="Chromosome 1"/>
</dbReference>
<dbReference type="EMBL" id="CP016345">
    <property type="protein sequence ID" value="ANQ12567.1"/>
    <property type="molecule type" value="Genomic_DNA"/>
</dbReference>
<dbReference type="PANTHER" id="PTHR45228">
    <property type="entry name" value="CYCLIC DI-GMP PHOSPHODIESTERASE TM_0186-RELATED"/>
    <property type="match status" value="1"/>
</dbReference>
<dbReference type="SUPFAM" id="SSF55781">
    <property type="entry name" value="GAF domain-like"/>
    <property type="match status" value="1"/>
</dbReference>
<protein>
    <submittedName>
        <fullName evidence="2">C-di-GMP phosphodiesterase</fullName>
    </submittedName>
</protein>
<dbReference type="Gene3D" id="3.30.450.40">
    <property type="match status" value="1"/>
</dbReference>
<dbReference type="PROSITE" id="PS51832">
    <property type="entry name" value="HD_GYP"/>
    <property type="match status" value="1"/>
</dbReference>
<evidence type="ECO:0000313" key="2">
    <source>
        <dbReference type="EMBL" id="ANQ12567.1"/>
    </source>
</evidence>
<reference evidence="2 3" key="1">
    <citation type="submission" date="2016-07" db="EMBL/GenBank/DDBJ databases">
        <title>Developing Vibrio natriegens as a novel, fast-growing host for biotechnology.</title>
        <authorList>
            <person name="Weinstock M.T."/>
            <person name="Hesek E.D."/>
            <person name="Wilson C.M."/>
            <person name="Gibson D.G."/>
        </authorList>
    </citation>
    <scope>NUCLEOTIDE SEQUENCE [LARGE SCALE GENOMIC DNA]</scope>
    <source>
        <strain evidence="2 3">ATCC 14048</strain>
    </source>
</reference>
<dbReference type="GeneID" id="70912359"/>
<feature type="domain" description="HD-GYP" evidence="1">
    <location>
        <begin position="157"/>
        <end position="366"/>
    </location>
</feature>
<dbReference type="Pfam" id="PF13487">
    <property type="entry name" value="HD_5"/>
    <property type="match status" value="1"/>
</dbReference>